<evidence type="ECO:0000259" key="1">
    <source>
        <dbReference type="Pfam" id="PF14033"/>
    </source>
</evidence>
<protein>
    <recommendedName>
        <fullName evidence="1">DUF4246 domain-containing protein</fullName>
    </recommendedName>
</protein>
<evidence type="ECO:0000313" key="3">
    <source>
        <dbReference type="Proteomes" id="UP000601435"/>
    </source>
</evidence>
<dbReference type="AlphaFoldDB" id="A0A812VTE8"/>
<dbReference type="PANTHER" id="PTHR33119:SF1">
    <property type="entry name" value="FE2OG DIOXYGENASE DOMAIN-CONTAINING PROTEIN"/>
    <property type="match status" value="1"/>
</dbReference>
<organism evidence="2 3">
    <name type="scientific">Symbiodinium necroappetens</name>
    <dbReference type="NCBI Taxonomy" id="1628268"/>
    <lineage>
        <taxon>Eukaryota</taxon>
        <taxon>Sar</taxon>
        <taxon>Alveolata</taxon>
        <taxon>Dinophyceae</taxon>
        <taxon>Suessiales</taxon>
        <taxon>Symbiodiniaceae</taxon>
        <taxon>Symbiodinium</taxon>
    </lineage>
</organism>
<feature type="domain" description="DUF4246" evidence="1">
    <location>
        <begin position="343"/>
        <end position="501"/>
    </location>
</feature>
<dbReference type="Proteomes" id="UP000601435">
    <property type="component" value="Unassembled WGS sequence"/>
</dbReference>
<dbReference type="PANTHER" id="PTHR33119">
    <property type="entry name" value="IFI3P"/>
    <property type="match status" value="1"/>
</dbReference>
<name>A0A812VTE8_9DINO</name>
<sequence>MAPDMHVQYSQVLLERMEAFPEGSVKTSYANRVTKLSLPKPASRQKMVSMSLTASGLSGRGLGGEELFLVPEEGLASKMMLGQVLEEIALRLCIPTDGLTLLWNGRALRSAMLFSDLKESLPETVLRVDLDCDALLPLVCRKLRPAEVSLGEGSLDLDVKFDELPEIVQTICKPRTFITDDREHGDLLLSYGRAGVLAYQLRRGPYDSLRAGLLEPIGYFPMAPVWQLPRDSKQGSRNLDVWSCKMEVPSIKKLLDEHAAETQDRPLPRYEMIVDPNQFLSDTPDGPVWVPCEFDVSADGRACLVGGPRSHAFPTLAARVAQPVLEAALPLLARLRRPQLLLDERRIQVVFKAQRIIVPAAATDGSDSEYVGLWHVDGYREHIAAVVLYYYHVDEGLEGGNMEFCGREPMDVLGIGDCSNNFYKLTKDRLRSALRSDGSCLETCRVPISTGSLLVFSNYQVAHRVLRMVNRGSAEASRDFVALFLVDPARPLTPATSVLSQPYMLTRTLSPPLKTAEVQSILEFLGVSQTTSSARRLRNSLLWEQLQPSGEFCANSGVVATGNGCYTMIGWLHKLLADPQPPSSFRNMRDGEDRRLNYVRALNLAPQELDRGLSEALSLESMDFETRLALYDAGYDVTDESERLLQP</sequence>
<reference evidence="2" key="1">
    <citation type="submission" date="2021-02" db="EMBL/GenBank/DDBJ databases">
        <authorList>
            <person name="Dougan E. K."/>
            <person name="Rhodes N."/>
            <person name="Thang M."/>
            <person name="Chan C."/>
        </authorList>
    </citation>
    <scope>NUCLEOTIDE SEQUENCE</scope>
</reference>
<evidence type="ECO:0000313" key="2">
    <source>
        <dbReference type="EMBL" id="CAE7653001.1"/>
    </source>
</evidence>
<dbReference type="Pfam" id="PF14033">
    <property type="entry name" value="DUF4246"/>
    <property type="match status" value="1"/>
</dbReference>
<comment type="caution">
    <text evidence="2">The sequence shown here is derived from an EMBL/GenBank/DDBJ whole genome shotgun (WGS) entry which is preliminary data.</text>
</comment>
<dbReference type="InterPro" id="IPR025340">
    <property type="entry name" value="DUF4246"/>
</dbReference>
<gene>
    <name evidence="2" type="ORF">SNEC2469_LOCUS18475</name>
</gene>
<keyword evidence="3" id="KW-1185">Reference proteome</keyword>
<proteinExistence type="predicted"/>
<dbReference type="OrthoDB" id="415532at2759"/>
<dbReference type="EMBL" id="CAJNJA010031097">
    <property type="protein sequence ID" value="CAE7653001.1"/>
    <property type="molecule type" value="Genomic_DNA"/>
</dbReference>
<accession>A0A812VTE8</accession>
<dbReference type="InterPro" id="IPR049192">
    <property type="entry name" value="DUF4246_C"/>
</dbReference>